<name>A0ABU6JBH9_9BURK</name>
<feature type="region of interest" description="Disordered" evidence="1">
    <location>
        <begin position="126"/>
        <end position="163"/>
    </location>
</feature>
<accession>A0ABU6JBH9</accession>
<evidence type="ECO:0000313" key="3">
    <source>
        <dbReference type="EMBL" id="MEC4720900.1"/>
    </source>
</evidence>
<evidence type="ECO:0000313" key="4">
    <source>
        <dbReference type="Proteomes" id="UP001352263"/>
    </source>
</evidence>
<evidence type="ECO:0000256" key="1">
    <source>
        <dbReference type="SAM" id="MobiDB-lite"/>
    </source>
</evidence>
<gene>
    <name evidence="3" type="ORF">RY831_17170</name>
</gene>
<keyword evidence="4" id="KW-1185">Reference proteome</keyword>
<evidence type="ECO:0000259" key="2">
    <source>
        <dbReference type="Pfam" id="PF09361"/>
    </source>
</evidence>
<feature type="domain" description="Phasin" evidence="2">
    <location>
        <begin position="15"/>
        <end position="108"/>
    </location>
</feature>
<proteinExistence type="predicted"/>
<reference evidence="3 4" key="1">
    <citation type="submission" date="2023-10" db="EMBL/GenBank/DDBJ databases">
        <title>Noviherbaspirillum sp. CPCC 100848 genome assembly.</title>
        <authorList>
            <person name="Li X.Y."/>
            <person name="Fang X.M."/>
        </authorList>
    </citation>
    <scope>NUCLEOTIDE SEQUENCE [LARGE SCALE GENOMIC DNA]</scope>
    <source>
        <strain evidence="3 4">CPCC 100848</strain>
    </source>
</reference>
<comment type="caution">
    <text evidence="3">The sequence shown here is derived from an EMBL/GenBank/DDBJ whole genome shotgun (WGS) entry which is preliminary data.</text>
</comment>
<dbReference type="Proteomes" id="UP001352263">
    <property type="component" value="Unassembled WGS sequence"/>
</dbReference>
<sequence>MFLFNQSLPPSAKAHLESQFTFMSELSKQLFTSVQRINDLNISIAQSVLQDTLHSTREVASAQNPYEAISIAAGQVQPAAERLRAYQQQLTNIAANTQVDMAKTAEVHVPATSRTATALADEVARRANEEAQKATQRQKATIDKLAAPIGKPDAGKGTTANVH</sequence>
<dbReference type="Pfam" id="PF09361">
    <property type="entry name" value="Phasin_2"/>
    <property type="match status" value="1"/>
</dbReference>
<dbReference type="RefSeq" id="WP_326507611.1">
    <property type="nucleotide sequence ID" value="NZ_JAWIIV010000014.1"/>
</dbReference>
<dbReference type="InterPro" id="IPR010127">
    <property type="entry name" value="Phasin_subfam-1"/>
</dbReference>
<dbReference type="EMBL" id="JAWIIV010000014">
    <property type="protein sequence ID" value="MEC4720900.1"/>
    <property type="molecule type" value="Genomic_DNA"/>
</dbReference>
<dbReference type="InterPro" id="IPR018968">
    <property type="entry name" value="Phasin"/>
</dbReference>
<organism evidence="3 4">
    <name type="scientific">Noviherbaspirillum album</name>
    <dbReference type="NCBI Taxonomy" id="3080276"/>
    <lineage>
        <taxon>Bacteria</taxon>
        <taxon>Pseudomonadati</taxon>
        <taxon>Pseudomonadota</taxon>
        <taxon>Betaproteobacteria</taxon>
        <taxon>Burkholderiales</taxon>
        <taxon>Oxalobacteraceae</taxon>
        <taxon>Noviherbaspirillum</taxon>
    </lineage>
</organism>
<protein>
    <submittedName>
        <fullName evidence="3">Phasin family protein</fullName>
    </submittedName>
</protein>
<dbReference type="NCBIfam" id="TIGR01841">
    <property type="entry name" value="phasin"/>
    <property type="match status" value="1"/>
</dbReference>